<keyword evidence="4" id="KW-0675">Receptor</keyword>
<gene>
    <name evidence="4" type="ORF">Cabys_622</name>
    <name evidence="5" type="ORF">Calab_1867</name>
</gene>
<evidence type="ECO:0000313" key="4">
    <source>
        <dbReference type="EMBL" id="APF17373.1"/>
    </source>
</evidence>
<keyword evidence="2" id="KW-1133">Transmembrane helix</keyword>
<dbReference type="PANTHER" id="PTHR42928">
    <property type="entry name" value="TRICARBOXYLATE-BINDING PROTEIN"/>
    <property type="match status" value="1"/>
</dbReference>
<dbReference type="AlphaFoldDB" id="H1XTK6"/>
<keyword evidence="6" id="KW-1185">Reference proteome</keyword>
<proteinExistence type="inferred from homology"/>
<dbReference type="Gene3D" id="3.40.190.150">
    <property type="entry name" value="Bordetella uptake gene, domain 1"/>
    <property type="match status" value="1"/>
</dbReference>
<dbReference type="STRING" id="880073.Cabys_622"/>
<dbReference type="Proteomes" id="UP000004671">
    <property type="component" value="Chromosome"/>
</dbReference>
<feature type="transmembrane region" description="Helical" evidence="2">
    <location>
        <begin position="327"/>
        <end position="348"/>
    </location>
</feature>
<dbReference type="SUPFAM" id="SSF53850">
    <property type="entry name" value="Periplasmic binding protein-like II"/>
    <property type="match status" value="1"/>
</dbReference>
<dbReference type="EMBL" id="CM001402">
    <property type="protein sequence ID" value="EHO41481.1"/>
    <property type="molecule type" value="Genomic_DNA"/>
</dbReference>
<dbReference type="PaxDb" id="880073-Calab_1867"/>
<dbReference type="Gene3D" id="3.40.190.10">
    <property type="entry name" value="Periplasmic binding protein-like II"/>
    <property type="match status" value="1"/>
</dbReference>
<evidence type="ECO:0000259" key="3">
    <source>
        <dbReference type="Pfam" id="PF07331"/>
    </source>
</evidence>
<organism evidence="5 6">
    <name type="scientific">Caldithrix abyssi DSM 13497</name>
    <dbReference type="NCBI Taxonomy" id="880073"/>
    <lineage>
        <taxon>Bacteria</taxon>
        <taxon>Pseudomonadati</taxon>
        <taxon>Calditrichota</taxon>
        <taxon>Calditrichia</taxon>
        <taxon>Calditrichales</taxon>
        <taxon>Calditrichaceae</taxon>
        <taxon>Caldithrix</taxon>
    </lineage>
</organism>
<feature type="transmembrane region" description="Helical" evidence="2">
    <location>
        <begin position="355"/>
        <end position="374"/>
    </location>
</feature>
<dbReference type="InParanoid" id="H1XTK6"/>
<dbReference type="PANTHER" id="PTHR42928:SF3">
    <property type="entry name" value="UPF0065 PROTEIN YFLP"/>
    <property type="match status" value="1"/>
</dbReference>
<dbReference type="InterPro" id="IPR009936">
    <property type="entry name" value="DUF1468"/>
</dbReference>
<sequence length="499" mass="56061" precursor="true">MNYPSARSWFYTLIILFATVSLSMASFPEKPITILVHSKPGSAIDITSRQIANIARKYCPAPILVENKSGGSGVIAMRTALNRKADGYTVLGVTKSFISTILLTQSGITMDDFYFLACMAEDPEALITNRRSSVRTLEEIISDARAKGGKQRWLGPLVGGVDHLMALRTWDILGIKAEWIPYEGGSDALAALMGKHGVVYVGNPGDILGRPDLMVAAVASPHRLSRFPQAPTFVEKGYDLTSEVLWRGYAVRKGTNIEAVNYLTDLFRKVSRDSAWLNFVHATAARPVFYDHREFTRMVNRDQQIAIKYLQKAGILKTNRGDKTASYRLSAFVLAGIYLLILLFTYLFKRRWLSGDTVIAGFFIFTGLFLYWQTFNFPAGKLTSSVGPASIPRLWIYGLWFFNLWLLISAVKHPPEQKANSGKIVVPLRLVILMFVYVAVVQYLGYYLSTLIFLVLGAYLLGYRNHLLIFGVSLGYIGFAYFVFYKMLQVPLPELIWFH</sequence>
<dbReference type="OrthoDB" id="1861230at2"/>
<reference evidence="4 7" key="2">
    <citation type="submission" date="2016-11" db="EMBL/GenBank/DDBJ databases">
        <title>Genomic analysis of Caldithrix abyssi and proposal of a novel bacterial phylum Caldithrichaeota.</title>
        <authorList>
            <person name="Kublanov I."/>
            <person name="Sigalova O."/>
            <person name="Gavrilov S."/>
            <person name="Lebedinsky A."/>
            <person name="Ivanova N."/>
            <person name="Daum C."/>
            <person name="Reddy T."/>
            <person name="Klenk H.P."/>
            <person name="Goker M."/>
            <person name="Reva O."/>
            <person name="Miroshnichenko M."/>
            <person name="Kyprides N."/>
            <person name="Woyke T."/>
            <person name="Gelfand M."/>
        </authorList>
    </citation>
    <scope>NUCLEOTIDE SEQUENCE [LARGE SCALE GENOMIC DNA]</scope>
    <source>
        <strain evidence="4 7">LF13</strain>
    </source>
</reference>
<keyword evidence="2" id="KW-0472">Membrane</keyword>
<dbReference type="Pfam" id="PF07331">
    <property type="entry name" value="TctB"/>
    <property type="match status" value="1"/>
</dbReference>
<dbReference type="eggNOG" id="COG3181">
    <property type="taxonomic scope" value="Bacteria"/>
</dbReference>
<dbReference type="HOGENOM" id="CLU_545947_0_0_0"/>
<dbReference type="CDD" id="cd07012">
    <property type="entry name" value="PBP2_Bug_TTT"/>
    <property type="match status" value="1"/>
</dbReference>
<evidence type="ECO:0000256" key="1">
    <source>
        <dbReference type="ARBA" id="ARBA00006987"/>
    </source>
</evidence>
<accession>H1XTK6</accession>
<name>H1XTK6_CALAY</name>
<evidence type="ECO:0000256" key="2">
    <source>
        <dbReference type="SAM" id="Phobius"/>
    </source>
</evidence>
<dbReference type="InterPro" id="IPR042100">
    <property type="entry name" value="Bug_dom1"/>
</dbReference>
<dbReference type="InterPro" id="IPR005064">
    <property type="entry name" value="BUG"/>
</dbReference>
<feature type="transmembrane region" description="Helical" evidence="2">
    <location>
        <begin position="467"/>
        <end position="485"/>
    </location>
</feature>
<dbReference type="EMBL" id="CP018099">
    <property type="protein sequence ID" value="APF17373.1"/>
    <property type="molecule type" value="Genomic_DNA"/>
</dbReference>
<feature type="transmembrane region" description="Helical" evidence="2">
    <location>
        <begin position="432"/>
        <end position="461"/>
    </location>
</feature>
<evidence type="ECO:0000313" key="6">
    <source>
        <dbReference type="Proteomes" id="UP000004671"/>
    </source>
</evidence>
<dbReference type="KEGG" id="caby:Cabys_622"/>
<reference evidence="5 6" key="1">
    <citation type="submission" date="2011-09" db="EMBL/GenBank/DDBJ databases">
        <title>The permanent draft genome of Caldithrix abyssi DSM 13497.</title>
        <authorList>
            <consortium name="US DOE Joint Genome Institute (JGI-PGF)"/>
            <person name="Lucas S."/>
            <person name="Han J."/>
            <person name="Lapidus A."/>
            <person name="Bruce D."/>
            <person name="Goodwin L."/>
            <person name="Pitluck S."/>
            <person name="Peters L."/>
            <person name="Kyrpides N."/>
            <person name="Mavromatis K."/>
            <person name="Ivanova N."/>
            <person name="Mikhailova N."/>
            <person name="Chertkov O."/>
            <person name="Detter J.C."/>
            <person name="Tapia R."/>
            <person name="Han C."/>
            <person name="Land M."/>
            <person name="Hauser L."/>
            <person name="Markowitz V."/>
            <person name="Cheng J.-F."/>
            <person name="Hugenholtz P."/>
            <person name="Woyke T."/>
            <person name="Wu D."/>
            <person name="Spring S."/>
            <person name="Brambilla E."/>
            <person name="Klenk H.-P."/>
            <person name="Eisen J.A."/>
        </authorList>
    </citation>
    <scope>NUCLEOTIDE SEQUENCE [LARGE SCALE GENOMIC DNA]</scope>
    <source>
        <strain evidence="5 6">DSM 13497</strain>
    </source>
</reference>
<protein>
    <submittedName>
        <fullName evidence="4">Tripartite-type tricarboxylate transporter, receptor component TctC</fullName>
    </submittedName>
</protein>
<dbReference type="RefSeq" id="WP_006928614.1">
    <property type="nucleotide sequence ID" value="NZ_CM001402.1"/>
</dbReference>
<comment type="similarity">
    <text evidence="1">Belongs to the UPF0065 (bug) family.</text>
</comment>
<evidence type="ECO:0000313" key="7">
    <source>
        <dbReference type="Proteomes" id="UP000183868"/>
    </source>
</evidence>
<evidence type="ECO:0000313" key="5">
    <source>
        <dbReference type="EMBL" id="EHO41481.1"/>
    </source>
</evidence>
<dbReference type="Proteomes" id="UP000183868">
    <property type="component" value="Chromosome"/>
</dbReference>
<dbReference type="Pfam" id="PF03401">
    <property type="entry name" value="TctC"/>
    <property type="match status" value="1"/>
</dbReference>
<feature type="transmembrane region" description="Helical" evidence="2">
    <location>
        <begin position="394"/>
        <end position="411"/>
    </location>
</feature>
<keyword evidence="2" id="KW-0812">Transmembrane</keyword>
<feature type="domain" description="DUF1468" evidence="3">
    <location>
        <begin position="360"/>
        <end position="493"/>
    </location>
</feature>